<dbReference type="InterPro" id="IPR039424">
    <property type="entry name" value="SBP_5"/>
</dbReference>
<dbReference type="OrthoDB" id="9801912at2"/>
<keyword evidence="4 9" id="KW-0732">Signal</keyword>
<dbReference type="RefSeq" id="WP_110610980.1">
    <property type="nucleotide sequence ID" value="NZ_PDOD01000004.1"/>
</dbReference>
<feature type="region of interest" description="Disordered" evidence="8">
    <location>
        <begin position="25"/>
        <end position="54"/>
    </location>
</feature>
<dbReference type="GO" id="GO:1904680">
    <property type="term" value="F:peptide transmembrane transporter activity"/>
    <property type="evidence" value="ECO:0007669"/>
    <property type="project" value="TreeGrafter"/>
</dbReference>
<dbReference type="Gene3D" id="3.40.190.10">
    <property type="entry name" value="Periplasmic binding protein-like II"/>
    <property type="match status" value="1"/>
</dbReference>
<dbReference type="GO" id="GO:0043190">
    <property type="term" value="C:ATP-binding cassette (ABC) transporter complex"/>
    <property type="evidence" value="ECO:0007669"/>
    <property type="project" value="InterPro"/>
</dbReference>
<keyword evidence="6" id="KW-0564">Palmitate</keyword>
<feature type="chain" id="PRO_5016378672" evidence="9">
    <location>
        <begin position="22"/>
        <end position="557"/>
    </location>
</feature>
<evidence type="ECO:0000256" key="2">
    <source>
        <dbReference type="ARBA" id="ARBA00005695"/>
    </source>
</evidence>
<dbReference type="InterPro" id="IPR030678">
    <property type="entry name" value="Peptide/Ni-bd"/>
</dbReference>
<dbReference type="PANTHER" id="PTHR30290:SF79">
    <property type="entry name" value="DIPEPTIDE-BINDING PROTEIN DPPE"/>
    <property type="match status" value="1"/>
</dbReference>
<keyword evidence="5" id="KW-0571">Peptide transport</keyword>
<comment type="caution">
    <text evidence="11">The sequence shown here is derived from an EMBL/GenBank/DDBJ whole genome shotgun (WGS) entry which is preliminary data.</text>
</comment>
<feature type="domain" description="Solute-binding protein family 5" evidence="10">
    <location>
        <begin position="101"/>
        <end position="479"/>
    </location>
</feature>
<dbReference type="Gene3D" id="3.10.105.10">
    <property type="entry name" value="Dipeptide-binding Protein, Domain 3"/>
    <property type="match status" value="1"/>
</dbReference>
<name>A0A323T9Q2_9BACI</name>
<comment type="subcellular location">
    <subcellularLocation>
        <location evidence="1">Cell membrane</location>
        <topology evidence="1">Lipid-anchor</topology>
    </subcellularLocation>
</comment>
<evidence type="ECO:0000256" key="5">
    <source>
        <dbReference type="ARBA" id="ARBA00022856"/>
    </source>
</evidence>
<keyword evidence="5" id="KW-0653">Protein transport</keyword>
<accession>A0A323T9Q2</accession>
<dbReference type="InterPro" id="IPR000914">
    <property type="entry name" value="SBP_5_dom"/>
</dbReference>
<keyword evidence="7" id="KW-0449">Lipoprotein</keyword>
<dbReference type="PROSITE" id="PS51257">
    <property type="entry name" value="PROKAR_LIPOPROTEIN"/>
    <property type="match status" value="1"/>
</dbReference>
<dbReference type="Gene3D" id="3.90.76.10">
    <property type="entry name" value="Dipeptide-binding Protein, Domain 1"/>
    <property type="match status" value="1"/>
</dbReference>
<keyword evidence="3" id="KW-0813">Transport</keyword>
<dbReference type="FunFam" id="3.10.105.10:FF:000001">
    <property type="entry name" value="Oligopeptide ABC transporter, oligopeptide-binding protein"/>
    <property type="match status" value="1"/>
</dbReference>
<feature type="signal peptide" evidence="9">
    <location>
        <begin position="1"/>
        <end position="21"/>
    </location>
</feature>
<dbReference type="CDD" id="cd08504">
    <property type="entry name" value="PBP2_OppA"/>
    <property type="match status" value="1"/>
</dbReference>
<reference evidence="11 12" key="1">
    <citation type="submission" date="2017-10" db="EMBL/GenBank/DDBJ databases">
        <title>Bacillus sp. nov., a halophilic bacterium isolated from a Keqin Lake.</title>
        <authorList>
            <person name="Wang H."/>
        </authorList>
    </citation>
    <scope>NUCLEOTIDE SEQUENCE [LARGE SCALE GENOMIC DNA]</scope>
    <source>
        <strain evidence="11 12">KQ-12</strain>
    </source>
</reference>
<comment type="similarity">
    <text evidence="2">Belongs to the bacterial solute-binding protein 5 family.</text>
</comment>
<evidence type="ECO:0000256" key="9">
    <source>
        <dbReference type="SAM" id="SignalP"/>
    </source>
</evidence>
<evidence type="ECO:0000256" key="6">
    <source>
        <dbReference type="ARBA" id="ARBA00023139"/>
    </source>
</evidence>
<proteinExistence type="inferred from homology"/>
<evidence type="ECO:0000313" key="12">
    <source>
        <dbReference type="Proteomes" id="UP000248214"/>
    </source>
</evidence>
<dbReference type="SUPFAM" id="SSF53850">
    <property type="entry name" value="Periplasmic binding protein-like II"/>
    <property type="match status" value="1"/>
</dbReference>
<evidence type="ECO:0000256" key="3">
    <source>
        <dbReference type="ARBA" id="ARBA00022448"/>
    </source>
</evidence>
<sequence length="557" mass="62796">MKKSKLSLKVSTSLVAAAIFAAGCGGNDETTGNNNEGNGNNDNNNNSNQEASSDGDKILIYNNGEEPTSLDPPIGNDEYSYSILNNVMEGLTRLEQGEPVPEPAMAEDWEVSDDGLVYTFNLREDAYWSNGEPVTAEDFEFSFKRLADPETASPAAHHSYWIAGAEAFNEGEGSEDDVMVEALDDKTLEVTLENPVDFFESIVAMPQLFPVHKETVEENDDWANSPDTFVGNGPFVVSEWENDEYLLVTKNEDYWDADTVNLDGIEYVMVEDSNTAYQLYQNDEVHITGIPSDMAGELIDGPETAVYPRSGIEFQRFNVEEEPFQNTNIRKAFAKAINAQEIVDYITQENQPVMTGYVFDDFAHPAGGTYREEVGELHEFDPEEAQQLLEQGMEEEGYDELPEVTFSYNTDDLHHTIAQAVQEMLQTNLEVDVTLENQEWAVFLDAQRDLELQYSRSSFLGGYNDPMNYLDNFTTGNPMNRTGWSNEEYDQLVSDALAEPDPEQRFELMAEAERVFIEDAVIVPLYYYNSTFLEKPEVTDVVRHPVGFVEFKWADLQ</sequence>
<evidence type="ECO:0000256" key="4">
    <source>
        <dbReference type="ARBA" id="ARBA00022729"/>
    </source>
</evidence>
<dbReference type="PIRSF" id="PIRSF002741">
    <property type="entry name" value="MppA"/>
    <property type="match status" value="1"/>
</dbReference>
<dbReference type="GO" id="GO:0030288">
    <property type="term" value="C:outer membrane-bounded periplasmic space"/>
    <property type="evidence" value="ECO:0007669"/>
    <property type="project" value="UniProtKB-ARBA"/>
</dbReference>
<evidence type="ECO:0000256" key="7">
    <source>
        <dbReference type="ARBA" id="ARBA00023288"/>
    </source>
</evidence>
<gene>
    <name evidence="11" type="ORF">CR194_16260</name>
</gene>
<feature type="compositionally biased region" description="Low complexity" evidence="8">
    <location>
        <begin position="27"/>
        <end position="46"/>
    </location>
</feature>
<evidence type="ECO:0000256" key="8">
    <source>
        <dbReference type="SAM" id="MobiDB-lite"/>
    </source>
</evidence>
<dbReference type="FunFam" id="3.90.76.10:FF:000001">
    <property type="entry name" value="Oligopeptide ABC transporter substrate-binding protein"/>
    <property type="match status" value="1"/>
</dbReference>
<evidence type="ECO:0000256" key="1">
    <source>
        <dbReference type="ARBA" id="ARBA00004193"/>
    </source>
</evidence>
<evidence type="ECO:0000313" key="11">
    <source>
        <dbReference type="EMBL" id="PYZ92382.1"/>
    </source>
</evidence>
<dbReference type="PANTHER" id="PTHR30290">
    <property type="entry name" value="PERIPLASMIC BINDING COMPONENT OF ABC TRANSPORTER"/>
    <property type="match status" value="1"/>
</dbReference>
<evidence type="ECO:0000259" key="10">
    <source>
        <dbReference type="Pfam" id="PF00496"/>
    </source>
</evidence>
<organism evidence="11 12">
    <name type="scientific">Salipaludibacillus keqinensis</name>
    <dbReference type="NCBI Taxonomy" id="2045207"/>
    <lineage>
        <taxon>Bacteria</taxon>
        <taxon>Bacillati</taxon>
        <taxon>Bacillota</taxon>
        <taxon>Bacilli</taxon>
        <taxon>Bacillales</taxon>
        <taxon>Bacillaceae</taxon>
    </lineage>
</organism>
<protein>
    <submittedName>
        <fullName evidence="11">Oligopeptide ABC transporter substrate-binding protein</fullName>
    </submittedName>
</protein>
<dbReference type="Proteomes" id="UP000248214">
    <property type="component" value="Unassembled WGS sequence"/>
</dbReference>
<dbReference type="AlphaFoldDB" id="A0A323T9Q2"/>
<keyword evidence="12" id="KW-1185">Reference proteome</keyword>
<dbReference type="GO" id="GO:0015833">
    <property type="term" value="P:peptide transport"/>
    <property type="evidence" value="ECO:0007669"/>
    <property type="project" value="UniProtKB-KW"/>
</dbReference>
<dbReference type="EMBL" id="PDOD01000004">
    <property type="protein sequence ID" value="PYZ92382.1"/>
    <property type="molecule type" value="Genomic_DNA"/>
</dbReference>
<dbReference type="Pfam" id="PF00496">
    <property type="entry name" value="SBP_bac_5"/>
    <property type="match status" value="1"/>
</dbReference>